<comment type="cofactor">
    <cofactor evidence="1">
        <name>heme</name>
        <dbReference type="ChEBI" id="CHEBI:30413"/>
    </cofactor>
</comment>
<dbReference type="Gene3D" id="1.10.630.10">
    <property type="entry name" value="Cytochrome P450"/>
    <property type="match status" value="1"/>
</dbReference>
<dbReference type="PANTHER" id="PTHR24305:SF166">
    <property type="entry name" value="CYTOCHROME P450 12A4, MITOCHONDRIAL-RELATED"/>
    <property type="match status" value="1"/>
</dbReference>
<keyword evidence="3" id="KW-0408">Iron</keyword>
<dbReference type="CDD" id="cd11049">
    <property type="entry name" value="CYP170A1-like"/>
    <property type="match status" value="1"/>
</dbReference>
<evidence type="ECO:0000256" key="1">
    <source>
        <dbReference type="ARBA" id="ARBA00001971"/>
    </source>
</evidence>
<keyword evidence="3" id="KW-0479">Metal-binding</keyword>
<dbReference type="EMBL" id="BAABET010000014">
    <property type="protein sequence ID" value="GAA4337989.1"/>
    <property type="molecule type" value="Genomic_DNA"/>
</dbReference>
<sequence length="494" mass="54449">MIGSVPGPARDWTVGTAPGIFPFLGHGIALVRRPLAFLESLPAYGDLVEIRLGPQRAWMACHPDLVHQVLRDPDTFDKGGPLYDRLRTLLGDGVGTCRQRDHRRQRRLLQPGFRKARVADQVRMMGEEVESVCRTWRDGQAVDISAAMLDLSTRVVSRVLFSDSLDPATALEMRRCLVTVVRGMFLRTVMPVDALFRVPTPANRRYRHASARLRAIVDATVAERRRGSAHDDRDDLLGVLLAAARGDGGETAISDEEVHGQVITLLFAGAESTALCLSSALALVALHPEQERRLYSEADAVLASGRPPGPDELPRLEHTRRVLTETLRHRPPGWLFTRVATKETELAGHRLPQGATVMFSPYLLHHDPALFPDPDRFLPDRWLPGRTDAAHLAAMMPFGAGRRKCLGESLALAEATAAIAFIARHWRLRHLPGYEERLRPAASLGPRNLVMSCEPRAGRPAGTPWQVDSRAPRKAAAPVVHNSRTAGGNDVHDT</sequence>
<dbReference type="PANTHER" id="PTHR24305">
    <property type="entry name" value="CYTOCHROME P450"/>
    <property type="match status" value="1"/>
</dbReference>
<keyword evidence="3" id="KW-0560">Oxidoreductase</keyword>
<keyword evidence="6" id="KW-1185">Reference proteome</keyword>
<comment type="similarity">
    <text evidence="2 3">Belongs to the cytochrome P450 family.</text>
</comment>
<feature type="region of interest" description="Disordered" evidence="4">
    <location>
        <begin position="456"/>
        <end position="494"/>
    </location>
</feature>
<dbReference type="Proteomes" id="UP001501115">
    <property type="component" value="Unassembled WGS sequence"/>
</dbReference>
<dbReference type="SUPFAM" id="SSF48264">
    <property type="entry name" value="Cytochrome P450"/>
    <property type="match status" value="1"/>
</dbReference>
<organism evidence="5 6">
    <name type="scientific">Streptomyces venetus</name>
    <dbReference type="NCBI Taxonomy" id="1701086"/>
    <lineage>
        <taxon>Bacteria</taxon>
        <taxon>Bacillati</taxon>
        <taxon>Actinomycetota</taxon>
        <taxon>Actinomycetes</taxon>
        <taxon>Kitasatosporales</taxon>
        <taxon>Streptomycetaceae</taxon>
        <taxon>Streptomyces</taxon>
    </lineage>
</organism>
<dbReference type="PROSITE" id="PS00086">
    <property type="entry name" value="CYTOCHROME_P450"/>
    <property type="match status" value="1"/>
</dbReference>
<dbReference type="Pfam" id="PF00067">
    <property type="entry name" value="p450"/>
    <property type="match status" value="1"/>
</dbReference>
<reference evidence="6" key="1">
    <citation type="journal article" date="2019" name="Int. J. Syst. Evol. Microbiol.">
        <title>The Global Catalogue of Microorganisms (GCM) 10K type strain sequencing project: providing services to taxonomists for standard genome sequencing and annotation.</title>
        <authorList>
            <consortium name="The Broad Institute Genomics Platform"/>
            <consortium name="The Broad Institute Genome Sequencing Center for Infectious Disease"/>
            <person name="Wu L."/>
            <person name="Ma J."/>
        </authorList>
    </citation>
    <scope>NUCLEOTIDE SEQUENCE [LARGE SCALE GENOMIC DNA]</scope>
    <source>
        <strain evidence="6">JCM 31290</strain>
    </source>
</reference>
<name>A0ABP8HED8_9ACTN</name>
<dbReference type="InterPro" id="IPR002401">
    <property type="entry name" value="Cyt_P450_E_grp-I"/>
</dbReference>
<accession>A0ABP8HED8</accession>
<dbReference type="InterPro" id="IPR036396">
    <property type="entry name" value="Cyt_P450_sf"/>
</dbReference>
<evidence type="ECO:0000256" key="3">
    <source>
        <dbReference type="RuleBase" id="RU000461"/>
    </source>
</evidence>
<evidence type="ECO:0000256" key="2">
    <source>
        <dbReference type="ARBA" id="ARBA00010617"/>
    </source>
</evidence>
<evidence type="ECO:0000313" key="5">
    <source>
        <dbReference type="EMBL" id="GAA4337989.1"/>
    </source>
</evidence>
<protein>
    <submittedName>
        <fullName evidence="5">Cytochrome P450</fullName>
    </submittedName>
</protein>
<evidence type="ECO:0000313" key="6">
    <source>
        <dbReference type="Proteomes" id="UP001501115"/>
    </source>
</evidence>
<dbReference type="PRINTS" id="PR00385">
    <property type="entry name" value="P450"/>
</dbReference>
<keyword evidence="3" id="KW-0349">Heme</keyword>
<keyword evidence="3" id="KW-0503">Monooxygenase</keyword>
<dbReference type="InterPro" id="IPR001128">
    <property type="entry name" value="Cyt_P450"/>
</dbReference>
<dbReference type="PRINTS" id="PR00463">
    <property type="entry name" value="EP450I"/>
</dbReference>
<comment type="caution">
    <text evidence="5">The sequence shown here is derived from an EMBL/GenBank/DDBJ whole genome shotgun (WGS) entry which is preliminary data.</text>
</comment>
<dbReference type="InterPro" id="IPR050121">
    <property type="entry name" value="Cytochrome_P450_monoxygenase"/>
</dbReference>
<dbReference type="InterPro" id="IPR017972">
    <property type="entry name" value="Cyt_P450_CS"/>
</dbReference>
<gene>
    <name evidence="5" type="ORF">GCM10023086_72130</name>
</gene>
<evidence type="ECO:0000256" key="4">
    <source>
        <dbReference type="SAM" id="MobiDB-lite"/>
    </source>
</evidence>
<proteinExistence type="inferred from homology"/>